<dbReference type="EMBL" id="CP155447">
    <property type="protein sequence ID" value="XBH05067.1"/>
    <property type="molecule type" value="Genomic_DNA"/>
</dbReference>
<dbReference type="AlphaFoldDB" id="A0AAU7CIV7"/>
<proteinExistence type="predicted"/>
<evidence type="ECO:0000313" key="1">
    <source>
        <dbReference type="EMBL" id="XBH05067.1"/>
    </source>
</evidence>
<name>A0AAU7CIV7_9BACT</name>
<protein>
    <submittedName>
        <fullName evidence="1">Uncharacterized protein</fullName>
    </submittedName>
</protein>
<gene>
    <name evidence="1" type="ORF">V5E97_03340</name>
</gene>
<reference evidence="1" key="1">
    <citation type="submission" date="2024-05" db="EMBL/GenBank/DDBJ databases">
        <title>Planctomycetes of the genus Singulisphaera possess chitinolytic capabilities.</title>
        <authorList>
            <person name="Ivanova A."/>
        </authorList>
    </citation>
    <scope>NUCLEOTIDE SEQUENCE</scope>
    <source>
        <strain evidence="1">Ch08T</strain>
    </source>
</reference>
<dbReference type="RefSeq" id="WP_406697863.1">
    <property type="nucleotide sequence ID" value="NZ_CP155447.1"/>
</dbReference>
<accession>A0AAU7CIV7</accession>
<organism evidence="1">
    <name type="scientific">Singulisphaera sp. Ch08</name>
    <dbReference type="NCBI Taxonomy" id="3120278"/>
    <lineage>
        <taxon>Bacteria</taxon>
        <taxon>Pseudomonadati</taxon>
        <taxon>Planctomycetota</taxon>
        <taxon>Planctomycetia</taxon>
        <taxon>Isosphaerales</taxon>
        <taxon>Isosphaeraceae</taxon>
        <taxon>Singulisphaera</taxon>
    </lineage>
</organism>
<sequence length="58" mass="6352">MDRRAVLARGRRTVTSGIRAAGLSDHFQHYYTAIAAAGKKTEAIAVYLVLLEANHLRA</sequence>